<accession>A0A6J2KKE4</accession>
<dbReference type="KEGG" id="bman:114251382"/>
<dbReference type="AlphaFoldDB" id="A0A6J2KKE4"/>
<feature type="compositionally biased region" description="Low complexity" evidence="1">
    <location>
        <begin position="167"/>
        <end position="182"/>
    </location>
</feature>
<feature type="compositionally biased region" description="Polar residues" evidence="1">
    <location>
        <begin position="39"/>
        <end position="52"/>
    </location>
</feature>
<sequence length="485" mass="51198">MDKKLLIFVFTMCIFICIECKKISSGRSSSRGSSKRTSYKPQPAPTSFSYPQSAAHKPSLSGWQEKPATNTQSFSSWQSKSSGQSQGHSYPSSQTGLSGNSQPKQPPKYQETVQRNNAPQYSNSQQTRTNNQQSHSYPSSNSGLSGSSGTGNSPQTGSGMTQQAKSNYPQQQGGSYPQPNNGLSGSGVGVPYHQGQSQYTNNGNQYYHPQGPPPPYSAGNNFGGYGNYNPGYASQMPGFFGNLANNGKGFGGVSRTGSALTGVGIAGAGVGTLLTGLALWNLARSTGNRHHTVIYDNRGQPVAVAPANDSSPANDSFLSDLVNCTLTISGEKATEVLAIPCAIATSFSPDANTKDINSNNNGQDGTKCIVTVITKTAKEYMTTIPCSVLLNTAAENNVTEPPIVENEKVEIDTINSTTSPFSDDPNQAVALKLTTEGNYGGISQNNLNCTLEHGSIRDPINPCFAVNQNLTVIPISTTLATDVVK</sequence>
<evidence type="ECO:0000313" key="4">
    <source>
        <dbReference type="RefSeq" id="XP_028041417.1"/>
    </source>
</evidence>
<organism evidence="3 4">
    <name type="scientific">Bombyx mandarina</name>
    <name type="common">Wild silk moth</name>
    <name type="synonym">Wild silkworm</name>
    <dbReference type="NCBI Taxonomy" id="7092"/>
    <lineage>
        <taxon>Eukaryota</taxon>
        <taxon>Metazoa</taxon>
        <taxon>Ecdysozoa</taxon>
        <taxon>Arthropoda</taxon>
        <taxon>Hexapoda</taxon>
        <taxon>Insecta</taxon>
        <taxon>Pterygota</taxon>
        <taxon>Neoptera</taxon>
        <taxon>Endopterygota</taxon>
        <taxon>Lepidoptera</taxon>
        <taxon>Glossata</taxon>
        <taxon>Ditrysia</taxon>
        <taxon>Bombycoidea</taxon>
        <taxon>Bombycidae</taxon>
        <taxon>Bombycinae</taxon>
        <taxon>Bombyx</taxon>
    </lineage>
</organism>
<dbReference type="RefSeq" id="XP_028041417.1">
    <property type="nucleotide sequence ID" value="XM_028185616.1"/>
</dbReference>
<evidence type="ECO:0000256" key="2">
    <source>
        <dbReference type="SAM" id="SignalP"/>
    </source>
</evidence>
<evidence type="ECO:0000313" key="3">
    <source>
        <dbReference type="Proteomes" id="UP000504629"/>
    </source>
</evidence>
<dbReference type="Proteomes" id="UP000504629">
    <property type="component" value="Unplaced"/>
</dbReference>
<gene>
    <name evidence="4" type="primary">LOC114251382</name>
</gene>
<keyword evidence="2" id="KW-0732">Signal</keyword>
<protein>
    <submittedName>
        <fullName evidence="4">Cell wall protein IFF6-like</fullName>
    </submittedName>
</protein>
<feature type="region of interest" description="Disordered" evidence="1">
    <location>
        <begin position="25"/>
        <end position="219"/>
    </location>
</feature>
<evidence type="ECO:0000256" key="1">
    <source>
        <dbReference type="SAM" id="MobiDB-lite"/>
    </source>
</evidence>
<proteinExistence type="predicted"/>
<feature type="compositionally biased region" description="Low complexity" evidence="1">
    <location>
        <begin position="72"/>
        <end position="89"/>
    </location>
</feature>
<name>A0A6J2KKE4_BOMMA</name>
<reference evidence="4" key="1">
    <citation type="submission" date="2025-08" db="UniProtKB">
        <authorList>
            <consortium name="RefSeq"/>
        </authorList>
    </citation>
    <scope>IDENTIFICATION</scope>
    <source>
        <tissue evidence="4">Silk gland</tissue>
    </source>
</reference>
<feature type="compositionally biased region" description="Polar residues" evidence="1">
    <location>
        <begin position="194"/>
        <end position="204"/>
    </location>
</feature>
<keyword evidence="3" id="KW-1185">Reference proteome</keyword>
<dbReference type="OrthoDB" id="10069455at2759"/>
<feature type="compositionally biased region" description="Polar residues" evidence="1">
    <location>
        <begin position="154"/>
        <end position="166"/>
    </location>
</feature>
<feature type="chain" id="PRO_5026921256" evidence="2">
    <location>
        <begin position="21"/>
        <end position="485"/>
    </location>
</feature>
<feature type="signal peptide" evidence="2">
    <location>
        <begin position="1"/>
        <end position="20"/>
    </location>
</feature>
<feature type="compositionally biased region" description="Polar residues" evidence="1">
    <location>
        <begin position="90"/>
        <end position="103"/>
    </location>
</feature>
<dbReference type="GeneID" id="114251382"/>
<feature type="compositionally biased region" description="Low complexity" evidence="1">
    <location>
        <begin position="120"/>
        <end position="153"/>
    </location>
</feature>